<dbReference type="STRING" id="1664694.A0A0N1HEY5"/>
<protein>
    <submittedName>
        <fullName evidence="4">Putative transcriptional regulatory protein</fullName>
    </submittedName>
</protein>
<dbReference type="PANTHER" id="PTHR31001">
    <property type="entry name" value="UNCHARACTERIZED TRANSCRIPTIONAL REGULATORY PROTEIN"/>
    <property type="match status" value="1"/>
</dbReference>
<dbReference type="SMART" id="SM00906">
    <property type="entry name" value="Fungal_trans"/>
    <property type="match status" value="1"/>
</dbReference>
<evidence type="ECO:0000313" key="5">
    <source>
        <dbReference type="Proteomes" id="UP000038010"/>
    </source>
</evidence>
<dbReference type="InterPro" id="IPR007219">
    <property type="entry name" value="XnlR_reg_dom"/>
</dbReference>
<evidence type="ECO:0000259" key="3">
    <source>
        <dbReference type="SMART" id="SM00906"/>
    </source>
</evidence>
<dbReference type="RefSeq" id="XP_018003673.1">
    <property type="nucleotide sequence ID" value="XM_018146477.1"/>
</dbReference>
<dbReference type="GO" id="GO:0003677">
    <property type="term" value="F:DNA binding"/>
    <property type="evidence" value="ECO:0007669"/>
    <property type="project" value="InterPro"/>
</dbReference>
<evidence type="ECO:0000313" key="4">
    <source>
        <dbReference type="EMBL" id="KPI43710.1"/>
    </source>
</evidence>
<name>A0A0N1HEY5_9EURO</name>
<dbReference type="AlphaFoldDB" id="A0A0N1HEY5"/>
<dbReference type="Proteomes" id="UP000038010">
    <property type="component" value="Unassembled WGS sequence"/>
</dbReference>
<keyword evidence="5" id="KW-1185">Reference proteome</keyword>
<evidence type="ECO:0000256" key="2">
    <source>
        <dbReference type="ARBA" id="ARBA00023242"/>
    </source>
</evidence>
<evidence type="ECO:0000256" key="1">
    <source>
        <dbReference type="ARBA" id="ARBA00004123"/>
    </source>
</evidence>
<gene>
    <name evidence="4" type="ORF">AB675_6202</name>
</gene>
<dbReference type="GO" id="GO:0005634">
    <property type="term" value="C:nucleus"/>
    <property type="evidence" value="ECO:0007669"/>
    <property type="project" value="UniProtKB-SubCell"/>
</dbReference>
<sequence>MVAVPSPNLPTGISGIHSARDLGSVRRGGANQSFRNEAGPYTHLWEFLGYLPRRKAAVDGLVEVFLRELNPVFDAVYEPTFWAHYNKFWDRKYGEDDMDAVDLRWLSLLFIVLAFGELLVCPQPCSIEQQRESEESSLHFFWASRKAVVVSPTFSGESPDLVRAGILISRYLLHLKRIPESWLTQSFAVRMAQAQGMHIDGKGWGLPRKVLEIKRRLWASLYYLDRTTSLALGRPYTINDKHCTPMDISNIWVDDVDAEAAEAAQPLSMDQPTRVTYLVFQQHLSRISGRIHDECFNLTPGAARATYDKVIAFDEALQDWSRTLPSYFALKRTDYSLDELHPYLVWHRLYLHSAYHFIRVTLHRSYVLLPSITDRYKASREACIASACADLTARLTLHQPSMADRIRFNVAAHSLFNSALVLGVIAVRDPRSERTQAILEDLRAFCAKQNEDPWTNQFELAEIKVVELCIASVNRSRRPSPVRQEADVPNAQHDVSSSRVVDGIGHNHEAASVMQTYNFEGLPYDDHDIRYDDEWLNTFFGQNRAFPEPTDLQTWEELLGTLESKR</sequence>
<reference evidence="4 5" key="1">
    <citation type="submission" date="2015-06" db="EMBL/GenBank/DDBJ databases">
        <title>Draft genome of the ant-associated black yeast Phialophora attae CBS 131958.</title>
        <authorList>
            <person name="Moreno L.F."/>
            <person name="Stielow B.J."/>
            <person name="de Hoog S."/>
            <person name="Vicente V.A."/>
            <person name="Weiss V.A."/>
            <person name="de Vries M."/>
            <person name="Cruz L.M."/>
            <person name="Souza E.M."/>
        </authorList>
    </citation>
    <scope>NUCLEOTIDE SEQUENCE [LARGE SCALE GENOMIC DNA]</scope>
    <source>
        <strain evidence="4 5">CBS 131958</strain>
    </source>
</reference>
<organism evidence="4 5">
    <name type="scientific">Cyphellophora attinorum</name>
    <dbReference type="NCBI Taxonomy" id="1664694"/>
    <lineage>
        <taxon>Eukaryota</taxon>
        <taxon>Fungi</taxon>
        <taxon>Dikarya</taxon>
        <taxon>Ascomycota</taxon>
        <taxon>Pezizomycotina</taxon>
        <taxon>Eurotiomycetes</taxon>
        <taxon>Chaetothyriomycetidae</taxon>
        <taxon>Chaetothyriales</taxon>
        <taxon>Cyphellophoraceae</taxon>
        <taxon>Cyphellophora</taxon>
    </lineage>
</organism>
<dbReference type="GeneID" id="28738357"/>
<dbReference type="Pfam" id="PF04082">
    <property type="entry name" value="Fungal_trans"/>
    <property type="match status" value="1"/>
</dbReference>
<comment type="caution">
    <text evidence="4">The sequence shown here is derived from an EMBL/GenBank/DDBJ whole genome shotgun (WGS) entry which is preliminary data.</text>
</comment>
<feature type="domain" description="Xylanolytic transcriptional activator regulatory" evidence="3">
    <location>
        <begin position="181"/>
        <end position="251"/>
    </location>
</feature>
<dbReference type="GO" id="GO:0006351">
    <property type="term" value="P:DNA-templated transcription"/>
    <property type="evidence" value="ECO:0007669"/>
    <property type="project" value="InterPro"/>
</dbReference>
<accession>A0A0N1HEY5</accession>
<comment type="subcellular location">
    <subcellularLocation>
        <location evidence="1">Nucleus</location>
    </subcellularLocation>
</comment>
<dbReference type="EMBL" id="LFJN01000004">
    <property type="protein sequence ID" value="KPI43710.1"/>
    <property type="molecule type" value="Genomic_DNA"/>
</dbReference>
<keyword evidence="2" id="KW-0539">Nucleus</keyword>
<proteinExistence type="predicted"/>
<dbReference type="GO" id="GO:0008270">
    <property type="term" value="F:zinc ion binding"/>
    <property type="evidence" value="ECO:0007669"/>
    <property type="project" value="InterPro"/>
</dbReference>
<dbReference type="InterPro" id="IPR050613">
    <property type="entry name" value="Sec_Metabolite_Reg"/>
</dbReference>
<dbReference type="VEuPathDB" id="FungiDB:AB675_6202"/>
<dbReference type="PANTHER" id="PTHR31001:SF87">
    <property type="entry name" value="COL-21"/>
    <property type="match status" value="1"/>
</dbReference>
<dbReference type="OrthoDB" id="6486656at2759"/>
<dbReference type="CDD" id="cd12148">
    <property type="entry name" value="fungal_TF_MHR"/>
    <property type="match status" value="1"/>
</dbReference>